<accession>A0AAU9KXX4</accession>
<name>A0AAU9KXX4_9STRA</name>
<reference evidence="1" key="1">
    <citation type="submission" date="2021-11" db="EMBL/GenBank/DDBJ databases">
        <authorList>
            <person name="Islam A."/>
            <person name="Islam S."/>
            <person name="Flora M.S."/>
            <person name="Rahman M."/>
            <person name="Ziaur R.M."/>
            <person name="Epstein J.H."/>
            <person name="Hassan M."/>
            <person name="Klassen M."/>
            <person name="Woodard K."/>
            <person name="Webb A."/>
            <person name="Webby R.J."/>
            <person name="El Zowalaty M.E."/>
        </authorList>
    </citation>
    <scope>NUCLEOTIDE SEQUENCE</scope>
    <source>
        <strain evidence="1">Pbs3</strain>
    </source>
</reference>
<sequence length="172" mass="19533">MSWATLQQLADKYDNALPHNCLAIPLTVYARFQCSYFFCCQSSRDNARAKTDRYDVSKLNAGSTARLVTGYEPNKRSTMPAAVLNKKLIFFEDLSERMCEMQFLHADQAGQQQKVFSKSSVFPSIIMRSVQLFLEPGATAGSRWQHFRCTSTKITARCCLVRCERRHAEGKG</sequence>
<gene>
    <name evidence="1" type="ORF">PBS003_LOCUS4898</name>
</gene>
<organism evidence="1 2">
    <name type="scientific">Peronospora belbahrii</name>
    <dbReference type="NCBI Taxonomy" id="622444"/>
    <lineage>
        <taxon>Eukaryota</taxon>
        <taxon>Sar</taxon>
        <taxon>Stramenopiles</taxon>
        <taxon>Oomycota</taxon>
        <taxon>Peronosporomycetes</taxon>
        <taxon>Peronosporales</taxon>
        <taxon>Peronosporaceae</taxon>
        <taxon>Peronospora</taxon>
    </lineage>
</organism>
<evidence type="ECO:0000313" key="1">
    <source>
        <dbReference type="EMBL" id="CAH0478190.1"/>
    </source>
</evidence>
<evidence type="ECO:0000313" key="2">
    <source>
        <dbReference type="Proteomes" id="UP001160483"/>
    </source>
</evidence>
<comment type="caution">
    <text evidence="1">The sequence shown here is derived from an EMBL/GenBank/DDBJ whole genome shotgun (WGS) entry which is preliminary data.</text>
</comment>
<proteinExistence type="predicted"/>
<dbReference type="EMBL" id="CAKKTJ010000222">
    <property type="protein sequence ID" value="CAH0478190.1"/>
    <property type="molecule type" value="Genomic_DNA"/>
</dbReference>
<dbReference type="AlphaFoldDB" id="A0AAU9KXX4"/>
<protein>
    <submittedName>
        <fullName evidence="1">Uncharacterized protein</fullName>
    </submittedName>
</protein>
<dbReference type="Proteomes" id="UP001160483">
    <property type="component" value="Unassembled WGS sequence"/>
</dbReference>